<feature type="domain" description="Peptidase M20 dimerisation" evidence="6">
    <location>
        <begin position="208"/>
        <end position="354"/>
    </location>
</feature>
<dbReference type="PANTHER" id="PTHR43808">
    <property type="entry name" value="ACETYLORNITHINE DEACETYLASE"/>
    <property type="match status" value="1"/>
</dbReference>
<comment type="cofactor">
    <cofactor evidence="1">
        <name>Zn(2+)</name>
        <dbReference type="ChEBI" id="CHEBI:29105"/>
    </cofactor>
</comment>
<dbReference type="PROSITE" id="PS00758">
    <property type="entry name" value="ARGE_DAPE_CPG2_1"/>
    <property type="match status" value="1"/>
</dbReference>
<dbReference type="Proteomes" id="UP001174909">
    <property type="component" value="Unassembled WGS sequence"/>
</dbReference>
<comment type="similarity">
    <text evidence="2">Belongs to the peptidase M20A family.</text>
</comment>
<keyword evidence="8" id="KW-1185">Reference proteome</keyword>
<dbReference type="AlphaFoldDB" id="A0AA35VVM5"/>
<dbReference type="Gene3D" id="3.40.630.10">
    <property type="entry name" value="Zn peptidases"/>
    <property type="match status" value="1"/>
</dbReference>
<dbReference type="SUPFAM" id="SSF53187">
    <property type="entry name" value="Zn-dependent exopeptidases"/>
    <property type="match status" value="1"/>
</dbReference>
<protein>
    <submittedName>
        <fullName evidence="7">N-fatty-acyl-amino acid synthase/hydrolase PM20D1</fullName>
    </submittedName>
</protein>
<dbReference type="GO" id="GO:0046872">
    <property type="term" value="F:metal ion binding"/>
    <property type="evidence" value="ECO:0007669"/>
    <property type="project" value="UniProtKB-KW"/>
</dbReference>
<evidence type="ECO:0000256" key="4">
    <source>
        <dbReference type="ARBA" id="ARBA00022801"/>
    </source>
</evidence>
<dbReference type="Pfam" id="PF01546">
    <property type="entry name" value="Peptidase_M20"/>
    <property type="match status" value="1"/>
</dbReference>
<comment type="caution">
    <text evidence="7">The sequence shown here is derived from an EMBL/GenBank/DDBJ whole genome shotgun (WGS) entry which is preliminary data.</text>
</comment>
<keyword evidence="3" id="KW-0479">Metal-binding</keyword>
<keyword evidence="4" id="KW-0378">Hydrolase</keyword>
<evidence type="ECO:0000256" key="1">
    <source>
        <dbReference type="ARBA" id="ARBA00001947"/>
    </source>
</evidence>
<dbReference type="InterPro" id="IPR002933">
    <property type="entry name" value="Peptidase_M20"/>
</dbReference>
<organism evidence="7 8">
    <name type="scientific">Geodia barretti</name>
    <name type="common">Barrett's horny sponge</name>
    <dbReference type="NCBI Taxonomy" id="519541"/>
    <lineage>
        <taxon>Eukaryota</taxon>
        <taxon>Metazoa</taxon>
        <taxon>Porifera</taxon>
        <taxon>Demospongiae</taxon>
        <taxon>Heteroscleromorpha</taxon>
        <taxon>Tetractinellida</taxon>
        <taxon>Astrophorina</taxon>
        <taxon>Geodiidae</taxon>
        <taxon>Geodia</taxon>
    </lineage>
</organism>
<dbReference type="EMBL" id="CASHTH010000212">
    <property type="protein sequence ID" value="CAI7994481.1"/>
    <property type="molecule type" value="Genomic_DNA"/>
</dbReference>
<dbReference type="Gene3D" id="1.10.150.900">
    <property type="match status" value="1"/>
</dbReference>
<dbReference type="InterPro" id="IPR001261">
    <property type="entry name" value="ArgE/DapE_CS"/>
</dbReference>
<evidence type="ECO:0000313" key="8">
    <source>
        <dbReference type="Proteomes" id="UP001174909"/>
    </source>
</evidence>
<dbReference type="InterPro" id="IPR036264">
    <property type="entry name" value="Bact_exopeptidase_dim_dom"/>
</dbReference>
<dbReference type="Pfam" id="PF07687">
    <property type="entry name" value="M20_dimer"/>
    <property type="match status" value="1"/>
</dbReference>
<gene>
    <name evidence="7" type="ORF">GBAR_LOCUS1458</name>
</gene>
<keyword evidence="5" id="KW-0862">Zinc</keyword>
<dbReference type="PANTHER" id="PTHR43808:SF8">
    <property type="entry name" value="PEPTIDASE M20 DIMERISATION DOMAIN-CONTAINING PROTEIN"/>
    <property type="match status" value="1"/>
</dbReference>
<dbReference type="InterPro" id="IPR050072">
    <property type="entry name" value="Peptidase_M20A"/>
</dbReference>
<dbReference type="Gene3D" id="3.30.70.360">
    <property type="match status" value="1"/>
</dbReference>
<proteinExistence type="inferred from homology"/>
<evidence type="ECO:0000256" key="3">
    <source>
        <dbReference type="ARBA" id="ARBA00022723"/>
    </source>
</evidence>
<evidence type="ECO:0000313" key="7">
    <source>
        <dbReference type="EMBL" id="CAI7994481.1"/>
    </source>
</evidence>
<evidence type="ECO:0000259" key="6">
    <source>
        <dbReference type="Pfam" id="PF07687"/>
    </source>
</evidence>
<dbReference type="InterPro" id="IPR011650">
    <property type="entry name" value="Peptidase_M20_dimer"/>
</dbReference>
<dbReference type="SUPFAM" id="SSF55031">
    <property type="entry name" value="Bacterial exopeptidase dimerisation domain"/>
    <property type="match status" value="1"/>
</dbReference>
<sequence>MEEYMEAKWAEIQADALGLLRDLIRTDTQNFEEAGGTETAAVELLKARFDEAGVPYEVIEPKPGRGNIVARLTGDGTSGKGPLLLSAHLDTVHAPKEHWAAEGWKHDPYGAEIDEADGCLYGRGAVDMKHMAAQSVALLCFIKKAGVGLGRDLIFAGLADEERSDSAYGVKYLIENRPDLIQADVVFNEVGGFSMFISDREVFPVQFAEKGSARVKLTVRGEGGHASVHNDENPIAKVGLLAHKLTHGRLPVRVNPVNTASINGIADVLPFPKSAIFRRLLSPMFTSVIMNNLLTADQVNIFSPLMRNTATPTIIGGGDKANQIPPTAWMIINARLLPGCTIDDVVQDIKDLIGPRMFEPAPDPTGGEEIPPEVTLEVMVSREAVSEDLTNPACSEVMSVVAKTIAKHADGAPILPTMVPGSTDSYFYSRHPQKRPICLGFTPIRFPPDIKFGKIFHGVNERVPVAGFKWGVRVLGEVVFELCSAKFD</sequence>
<evidence type="ECO:0000256" key="5">
    <source>
        <dbReference type="ARBA" id="ARBA00022833"/>
    </source>
</evidence>
<evidence type="ECO:0000256" key="2">
    <source>
        <dbReference type="ARBA" id="ARBA00006247"/>
    </source>
</evidence>
<dbReference type="GO" id="GO:0016787">
    <property type="term" value="F:hydrolase activity"/>
    <property type="evidence" value="ECO:0007669"/>
    <property type="project" value="UniProtKB-KW"/>
</dbReference>
<name>A0AA35VVM5_GEOBA</name>
<accession>A0AA35VVM5</accession>
<reference evidence="7" key="1">
    <citation type="submission" date="2023-03" db="EMBL/GenBank/DDBJ databases">
        <authorList>
            <person name="Steffen K."/>
            <person name="Cardenas P."/>
        </authorList>
    </citation>
    <scope>NUCLEOTIDE SEQUENCE</scope>
</reference>